<dbReference type="Gene3D" id="3.40.190.10">
    <property type="entry name" value="Periplasmic binding protein-like II"/>
    <property type="match status" value="1"/>
</dbReference>
<evidence type="ECO:0000256" key="1">
    <source>
        <dbReference type="SAM" id="SignalP"/>
    </source>
</evidence>
<dbReference type="Proteomes" id="UP000183190">
    <property type="component" value="Unassembled WGS sequence"/>
</dbReference>
<dbReference type="AlphaFoldDB" id="A0A1H6IPQ1"/>
<proteinExistence type="predicted"/>
<gene>
    <name evidence="2" type="ORF">SAMN02910265_01113</name>
</gene>
<dbReference type="InterPro" id="IPR006059">
    <property type="entry name" value="SBP"/>
</dbReference>
<feature type="chain" id="PRO_5038545431" evidence="1">
    <location>
        <begin position="25"/>
        <end position="728"/>
    </location>
</feature>
<dbReference type="SUPFAM" id="SSF53850">
    <property type="entry name" value="Periplasmic binding protein-like II"/>
    <property type="match status" value="1"/>
</dbReference>
<organism evidence="2 3">
    <name type="scientific">Ruminococcus flavefaciens</name>
    <dbReference type="NCBI Taxonomy" id="1265"/>
    <lineage>
        <taxon>Bacteria</taxon>
        <taxon>Bacillati</taxon>
        <taxon>Bacillota</taxon>
        <taxon>Clostridia</taxon>
        <taxon>Eubacteriales</taxon>
        <taxon>Oscillospiraceae</taxon>
        <taxon>Ruminococcus</taxon>
    </lineage>
</organism>
<protein>
    <submittedName>
        <fullName evidence="2">ABC-type glycerol-3-phosphate transport system, substrate-binding protein</fullName>
    </submittedName>
</protein>
<dbReference type="OrthoDB" id="2081033at2"/>
<keyword evidence="1" id="KW-0732">Signal</keyword>
<dbReference type="SUPFAM" id="SSF69322">
    <property type="entry name" value="Tricorn protease domain 2"/>
    <property type="match status" value="1"/>
</dbReference>
<sequence length="728" mass="81483">MNTLKKTLAVIMSLAMLAPLTSCSKEKATEVKLLSSKGGYAESKVEGRTYDMQSVSEFVTIGEKTGVISAWEKELVYISKDGTRVFRSEVEDLTKNDDDDIYAVYAASDNGLVICKDGDTCTINAEGECNKVTGADYIYNFEFADNGRLYGLNYNALYEVDINTGAAKKLADKGERINFFDIIGNRIFYGDRDGVHIYDIEKNSETEVPDVLADLMSKYKAEKSDADHALDICAGNNDDIYIGCEDGLYHYSWGGNFAEQIIDGLISRFGDPSDQFGTIYCAPDGTIYATFNSGMYKYVYDPEIENAVTSELKVYSLEKNSTISQIVSSFAADNRNIKVDYQVGMKEGLTYSDAMKELTTQILSGNAPDVIVIDGLDNDNLIEKNMLTDLSKYEDKWLPDDELLDNIAKWNTVDGKLYSVACKFRIPAVGAERKDLEKIKCFADAADLCEKYRKEKAPHYTILDFFDETDPIRMGLMYEGNTLLSGTPDKAAFEKFYESCAKLYNNDKSPSEMDTAFISSTDNDEAGSEYFFGTRYMAEKMNKNVIALGSLNGFENEINVVTSLMKLDNDIDAAYRYGMESDKCFMPNCNIAVSESGKNKEDAFRFIASALGEEAQEIEHSDGFPVNKAALEYFYEKNRDADNVYGLYVPPFDSNEDGEGAEVDMEWMTDDEAKEFDSYIQTLSEPVFIKYSIREMIEEAGKKCIEGTVTAEQAAEDTVKQLELKMKE</sequence>
<evidence type="ECO:0000313" key="3">
    <source>
        <dbReference type="Proteomes" id="UP000183190"/>
    </source>
</evidence>
<reference evidence="2 3" key="1">
    <citation type="submission" date="2016-10" db="EMBL/GenBank/DDBJ databases">
        <authorList>
            <person name="de Groot N.N."/>
        </authorList>
    </citation>
    <scope>NUCLEOTIDE SEQUENCE [LARGE SCALE GENOMIC DNA]</scope>
    <source>
        <strain evidence="2 3">YAD2003</strain>
    </source>
</reference>
<feature type="signal peptide" evidence="1">
    <location>
        <begin position="1"/>
        <end position="24"/>
    </location>
</feature>
<dbReference type="RefSeq" id="WP_074715110.1">
    <property type="nucleotide sequence ID" value="NZ_FNWV01000003.1"/>
</dbReference>
<dbReference type="EMBL" id="FNWV01000003">
    <property type="protein sequence ID" value="SEH51103.1"/>
    <property type="molecule type" value="Genomic_DNA"/>
</dbReference>
<evidence type="ECO:0000313" key="2">
    <source>
        <dbReference type="EMBL" id="SEH51103.1"/>
    </source>
</evidence>
<dbReference type="Pfam" id="PF13416">
    <property type="entry name" value="SBP_bac_8"/>
    <property type="match status" value="1"/>
</dbReference>
<name>A0A1H6IPQ1_RUMFL</name>
<accession>A0A1H6IPQ1</accession>